<evidence type="ECO:0000313" key="5">
    <source>
        <dbReference type="Proteomes" id="UP000253551"/>
    </source>
</evidence>
<protein>
    <recommendedName>
        <fullName evidence="3">RlpA-like protein double-psi beta-barrel domain-containing protein</fullName>
    </recommendedName>
</protein>
<evidence type="ECO:0000256" key="1">
    <source>
        <dbReference type="ARBA" id="ARBA00022729"/>
    </source>
</evidence>
<dbReference type="STRING" id="4846.A0A367KMU5"/>
<dbReference type="InterPro" id="IPR009009">
    <property type="entry name" value="RlpA-like_DPBB"/>
</dbReference>
<feature type="chain" id="PRO_5016677696" description="RlpA-like protein double-psi beta-barrel domain-containing protein" evidence="2">
    <location>
        <begin position="21"/>
        <end position="136"/>
    </location>
</feature>
<gene>
    <name evidence="4" type="ORF">CU098_010769</name>
</gene>
<dbReference type="Gene3D" id="2.40.40.10">
    <property type="entry name" value="RlpA-like domain"/>
    <property type="match status" value="1"/>
</dbReference>
<keyword evidence="5" id="KW-1185">Reference proteome</keyword>
<name>A0A367KMU5_RHIST</name>
<dbReference type="SUPFAM" id="SSF50685">
    <property type="entry name" value="Barwin-like endoglucanases"/>
    <property type="match status" value="1"/>
</dbReference>
<dbReference type="CDD" id="cd22272">
    <property type="entry name" value="DPBB_EXLX1-like"/>
    <property type="match status" value="1"/>
</dbReference>
<comment type="caution">
    <text evidence="4">The sequence shown here is derived from an EMBL/GenBank/DDBJ whole genome shotgun (WGS) entry which is preliminary data.</text>
</comment>
<dbReference type="InterPro" id="IPR036908">
    <property type="entry name" value="RlpA-like_sf"/>
</dbReference>
<organism evidence="4 5">
    <name type="scientific">Rhizopus stolonifer</name>
    <name type="common">Rhizopus nigricans</name>
    <dbReference type="NCBI Taxonomy" id="4846"/>
    <lineage>
        <taxon>Eukaryota</taxon>
        <taxon>Fungi</taxon>
        <taxon>Fungi incertae sedis</taxon>
        <taxon>Mucoromycota</taxon>
        <taxon>Mucoromycotina</taxon>
        <taxon>Mucoromycetes</taxon>
        <taxon>Mucorales</taxon>
        <taxon>Mucorineae</taxon>
        <taxon>Rhizopodaceae</taxon>
        <taxon>Rhizopus</taxon>
    </lineage>
</organism>
<sequence>MSIQSILFVVFALFATIISAAPIKAEAGSSQLVSRSSYSGDGTFYAPGLGSCGWDNSSTDMIAAMNHGQMANGANSNNNAKCGKYINIKGPSGSVKVKIVDTCPGCATGDVDMSPAAFSKIAKLEQGRVPITWSWA</sequence>
<feature type="domain" description="RlpA-like protein double-psi beta-barrel" evidence="3">
    <location>
        <begin position="81"/>
        <end position="132"/>
    </location>
</feature>
<dbReference type="OrthoDB" id="406505at2759"/>
<dbReference type="EMBL" id="PJQM01000986">
    <property type="protein sequence ID" value="RCI03526.1"/>
    <property type="molecule type" value="Genomic_DNA"/>
</dbReference>
<dbReference type="Pfam" id="PF03330">
    <property type="entry name" value="DPBB_1"/>
    <property type="match status" value="1"/>
</dbReference>
<evidence type="ECO:0000259" key="3">
    <source>
        <dbReference type="Pfam" id="PF03330"/>
    </source>
</evidence>
<keyword evidence="1 2" id="KW-0732">Signal</keyword>
<accession>A0A367KMU5</accession>
<evidence type="ECO:0000256" key="2">
    <source>
        <dbReference type="SAM" id="SignalP"/>
    </source>
</evidence>
<dbReference type="InterPro" id="IPR051477">
    <property type="entry name" value="Expansin_CellWall"/>
</dbReference>
<dbReference type="PANTHER" id="PTHR31836">
    <property type="match status" value="1"/>
</dbReference>
<feature type="signal peptide" evidence="2">
    <location>
        <begin position="1"/>
        <end position="20"/>
    </location>
</feature>
<dbReference type="Proteomes" id="UP000253551">
    <property type="component" value="Unassembled WGS sequence"/>
</dbReference>
<proteinExistence type="predicted"/>
<dbReference type="PANTHER" id="PTHR31836:SF21">
    <property type="entry name" value="EXPANSIN-LIKE PROTEIN 7"/>
    <property type="match status" value="1"/>
</dbReference>
<reference evidence="4 5" key="1">
    <citation type="journal article" date="2018" name="G3 (Bethesda)">
        <title>Phylogenetic and Phylogenomic Definition of Rhizopus Species.</title>
        <authorList>
            <person name="Gryganskyi A.P."/>
            <person name="Golan J."/>
            <person name="Dolatabadi S."/>
            <person name="Mondo S."/>
            <person name="Robb S."/>
            <person name="Idnurm A."/>
            <person name="Muszewska A."/>
            <person name="Steczkiewicz K."/>
            <person name="Masonjones S."/>
            <person name="Liao H.L."/>
            <person name="Gajdeczka M.T."/>
            <person name="Anike F."/>
            <person name="Vuek A."/>
            <person name="Anishchenko I.M."/>
            <person name="Voigt K."/>
            <person name="de Hoog G.S."/>
            <person name="Smith M.E."/>
            <person name="Heitman J."/>
            <person name="Vilgalys R."/>
            <person name="Stajich J.E."/>
        </authorList>
    </citation>
    <scope>NUCLEOTIDE SEQUENCE [LARGE SCALE GENOMIC DNA]</scope>
    <source>
        <strain evidence="4 5">LSU 92-RS-03</strain>
    </source>
</reference>
<evidence type="ECO:0000313" key="4">
    <source>
        <dbReference type="EMBL" id="RCI03526.1"/>
    </source>
</evidence>
<dbReference type="AlphaFoldDB" id="A0A367KMU5"/>